<keyword evidence="2" id="KW-0808">Transferase</keyword>
<dbReference type="RefSeq" id="WP_311534662.1">
    <property type="nucleotide sequence ID" value="NZ_JAVRHQ010000009.1"/>
</dbReference>
<dbReference type="CDD" id="cd00761">
    <property type="entry name" value="Glyco_tranf_GTA_type"/>
    <property type="match status" value="1"/>
</dbReference>
<dbReference type="PANTHER" id="PTHR43685">
    <property type="entry name" value="GLYCOSYLTRANSFERASE"/>
    <property type="match status" value="1"/>
</dbReference>
<evidence type="ECO:0000313" key="2">
    <source>
        <dbReference type="EMBL" id="MDT0643041.1"/>
    </source>
</evidence>
<dbReference type="EMBL" id="JAVRHQ010000009">
    <property type="protein sequence ID" value="MDT0643041.1"/>
    <property type="molecule type" value="Genomic_DNA"/>
</dbReference>
<dbReference type="Gene3D" id="3.90.550.10">
    <property type="entry name" value="Spore Coat Polysaccharide Biosynthesis Protein SpsA, Chain A"/>
    <property type="match status" value="1"/>
</dbReference>
<keyword evidence="3" id="KW-1185">Reference proteome</keyword>
<reference evidence="2 3" key="1">
    <citation type="submission" date="2023-09" db="EMBL/GenBank/DDBJ databases">
        <authorList>
            <person name="Rey-Velasco X."/>
        </authorList>
    </citation>
    <scope>NUCLEOTIDE SEQUENCE [LARGE SCALE GENOMIC DNA]</scope>
    <source>
        <strain evidence="2 3">F363</strain>
    </source>
</reference>
<dbReference type="Pfam" id="PF00535">
    <property type="entry name" value="Glycos_transf_2"/>
    <property type="match status" value="1"/>
</dbReference>
<name>A0ABU3C9M6_9FLAO</name>
<evidence type="ECO:0000259" key="1">
    <source>
        <dbReference type="Pfam" id="PF00535"/>
    </source>
</evidence>
<evidence type="ECO:0000313" key="3">
    <source>
        <dbReference type="Proteomes" id="UP001262889"/>
    </source>
</evidence>
<keyword evidence="2" id="KW-0328">Glycosyltransferase</keyword>
<feature type="domain" description="Glycosyltransferase 2-like" evidence="1">
    <location>
        <begin position="4"/>
        <end position="155"/>
    </location>
</feature>
<dbReference type="Proteomes" id="UP001262889">
    <property type="component" value="Unassembled WGS sequence"/>
</dbReference>
<comment type="caution">
    <text evidence="2">The sequence shown here is derived from an EMBL/GenBank/DDBJ whole genome shotgun (WGS) entry which is preliminary data.</text>
</comment>
<organism evidence="2 3">
    <name type="scientific">Autumnicola tepida</name>
    <dbReference type="NCBI Taxonomy" id="3075595"/>
    <lineage>
        <taxon>Bacteria</taxon>
        <taxon>Pseudomonadati</taxon>
        <taxon>Bacteroidota</taxon>
        <taxon>Flavobacteriia</taxon>
        <taxon>Flavobacteriales</taxon>
        <taxon>Flavobacteriaceae</taxon>
        <taxon>Autumnicola</taxon>
    </lineage>
</organism>
<gene>
    <name evidence="2" type="ORF">RM553_09400</name>
</gene>
<dbReference type="EC" id="2.4.-.-" evidence="2"/>
<protein>
    <submittedName>
        <fullName evidence="2">Glycosyltransferase</fullName>
        <ecNumber evidence="2">2.4.-.-</ecNumber>
    </submittedName>
</protein>
<dbReference type="InterPro" id="IPR001173">
    <property type="entry name" value="Glyco_trans_2-like"/>
</dbReference>
<dbReference type="PANTHER" id="PTHR43685:SF3">
    <property type="entry name" value="SLR2126 PROTEIN"/>
    <property type="match status" value="1"/>
</dbReference>
<dbReference type="GO" id="GO:0016757">
    <property type="term" value="F:glycosyltransferase activity"/>
    <property type="evidence" value="ECO:0007669"/>
    <property type="project" value="UniProtKB-KW"/>
</dbReference>
<dbReference type="InterPro" id="IPR029044">
    <property type="entry name" value="Nucleotide-diphossugar_trans"/>
</dbReference>
<proteinExistence type="predicted"/>
<dbReference type="SUPFAM" id="SSF53448">
    <property type="entry name" value="Nucleotide-diphospho-sugar transferases"/>
    <property type="match status" value="1"/>
</dbReference>
<accession>A0ABU3C9M6</accession>
<sequence>MDASILIVSKNRREELAKTLGIIEQQTDAERHEIRVFLDGSTDDSESLKKEFPKVHWMASEESLGASKARNLLYKTAKGKLFFGFDDDAHPLQADFINVAKGIFEENPRAAIIGFKEIKGIWDSDEDIGEELLKSQPDYLANDFVGCGFVIKKEVYNLTRGFPTWIDIYGEEWCLAIEVLEKDYEILYTHKIFVQHRVDKTRRGKSANYFRFGKQLKNTSYFYLVYYPFPLLLKKIGRLYFLNFKKYALKDINYFKEFWKAFLINIFNAIKIFKVRRPVSRETLLKFNKLSNPHY</sequence>
<dbReference type="InterPro" id="IPR050834">
    <property type="entry name" value="Glycosyltransf_2"/>
</dbReference>